<dbReference type="EMBL" id="BAAAQD010000011">
    <property type="protein sequence ID" value="GAA1529820.1"/>
    <property type="molecule type" value="Genomic_DNA"/>
</dbReference>
<accession>A0ABN2B0M9</accession>
<proteinExistence type="predicted"/>
<dbReference type="InterPro" id="IPR012349">
    <property type="entry name" value="Split_barrel_FMN-bd"/>
</dbReference>
<evidence type="ECO:0000313" key="1">
    <source>
        <dbReference type="EMBL" id="GAA1529820.1"/>
    </source>
</evidence>
<dbReference type="Gene3D" id="2.30.110.10">
    <property type="entry name" value="Electron Transport, Fmn-binding Protein, Chain A"/>
    <property type="match status" value="1"/>
</dbReference>
<organism evidence="1 2">
    <name type="scientific">Dactylosporangium maewongense</name>
    <dbReference type="NCBI Taxonomy" id="634393"/>
    <lineage>
        <taxon>Bacteria</taxon>
        <taxon>Bacillati</taxon>
        <taxon>Actinomycetota</taxon>
        <taxon>Actinomycetes</taxon>
        <taxon>Micromonosporales</taxon>
        <taxon>Micromonosporaceae</taxon>
        <taxon>Dactylosporangium</taxon>
    </lineage>
</organism>
<keyword evidence="2" id="KW-1185">Reference proteome</keyword>
<comment type="caution">
    <text evidence="1">The sequence shown here is derived from an EMBL/GenBank/DDBJ whole genome shotgun (WGS) entry which is preliminary data.</text>
</comment>
<sequence length="62" mass="6720">MCCSCSVCDAADPRTPPRPSSTATAAPLANNPDWDEYRTVMVSDRRVLMSMTVDHVYGADLA</sequence>
<dbReference type="RefSeq" id="WP_344504898.1">
    <property type="nucleotide sequence ID" value="NZ_BAAAQD010000011.1"/>
</dbReference>
<dbReference type="Proteomes" id="UP001501470">
    <property type="component" value="Unassembled WGS sequence"/>
</dbReference>
<reference evidence="1 2" key="1">
    <citation type="journal article" date="2019" name="Int. J. Syst. Evol. Microbiol.">
        <title>The Global Catalogue of Microorganisms (GCM) 10K type strain sequencing project: providing services to taxonomists for standard genome sequencing and annotation.</title>
        <authorList>
            <consortium name="The Broad Institute Genomics Platform"/>
            <consortium name="The Broad Institute Genome Sequencing Center for Infectious Disease"/>
            <person name="Wu L."/>
            <person name="Ma J."/>
        </authorList>
    </citation>
    <scope>NUCLEOTIDE SEQUENCE [LARGE SCALE GENOMIC DNA]</scope>
    <source>
        <strain evidence="1 2">JCM 15933</strain>
    </source>
</reference>
<gene>
    <name evidence="1" type="ORF">GCM10009827_053900</name>
</gene>
<protein>
    <submittedName>
        <fullName evidence="1">Uncharacterized protein</fullName>
    </submittedName>
</protein>
<name>A0ABN2B0M9_9ACTN</name>
<evidence type="ECO:0000313" key="2">
    <source>
        <dbReference type="Proteomes" id="UP001501470"/>
    </source>
</evidence>